<gene>
    <name evidence="4" type="ORF">LGLO00237_LOCUS3139</name>
</gene>
<feature type="compositionally biased region" description="Polar residues" evidence="1">
    <location>
        <begin position="262"/>
        <end position="287"/>
    </location>
</feature>
<feature type="compositionally biased region" description="Polar residues" evidence="1">
    <location>
        <begin position="19"/>
        <end position="43"/>
    </location>
</feature>
<keyword evidence="2" id="KW-0472">Membrane</keyword>
<feature type="region of interest" description="Disordered" evidence="1">
    <location>
        <begin position="824"/>
        <end position="851"/>
    </location>
</feature>
<dbReference type="EMBL" id="HBIV01004487">
    <property type="protein sequence ID" value="CAE0648593.1"/>
    <property type="molecule type" value="Transcribed_RNA"/>
</dbReference>
<reference evidence="4" key="1">
    <citation type="submission" date="2021-01" db="EMBL/GenBank/DDBJ databases">
        <authorList>
            <person name="Corre E."/>
            <person name="Pelletier E."/>
            <person name="Niang G."/>
            <person name="Scheremetjew M."/>
            <person name="Finn R."/>
            <person name="Kale V."/>
            <person name="Holt S."/>
            <person name="Cochrane G."/>
            <person name="Meng A."/>
            <person name="Brown T."/>
            <person name="Cohen L."/>
        </authorList>
    </citation>
    <scope>NUCLEOTIDE SEQUENCE</scope>
    <source>
        <strain evidence="4">CCCM811</strain>
    </source>
</reference>
<proteinExistence type="predicted"/>
<feature type="compositionally biased region" description="Polar residues" evidence="1">
    <location>
        <begin position="326"/>
        <end position="354"/>
    </location>
</feature>
<feature type="region of interest" description="Disordered" evidence="1">
    <location>
        <begin position="902"/>
        <end position="984"/>
    </location>
</feature>
<protein>
    <recommendedName>
        <fullName evidence="3">PDZ domain-containing protein</fullName>
    </recommendedName>
</protein>
<feature type="compositionally biased region" description="Low complexity" evidence="1">
    <location>
        <begin position="100"/>
        <end position="120"/>
    </location>
</feature>
<feature type="compositionally biased region" description="Low complexity" evidence="1">
    <location>
        <begin position="1"/>
        <end position="16"/>
    </location>
</feature>
<evidence type="ECO:0000256" key="1">
    <source>
        <dbReference type="SAM" id="MobiDB-lite"/>
    </source>
</evidence>
<feature type="compositionally biased region" description="Low complexity" evidence="1">
    <location>
        <begin position="301"/>
        <end position="325"/>
    </location>
</feature>
<feature type="compositionally biased region" description="Basic and acidic residues" evidence="1">
    <location>
        <begin position="1306"/>
        <end position="1325"/>
    </location>
</feature>
<feature type="region of interest" description="Disordered" evidence="1">
    <location>
        <begin position="742"/>
        <end position="808"/>
    </location>
</feature>
<evidence type="ECO:0000259" key="3">
    <source>
        <dbReference type="PROSITE" id="PS50106"/>
    </source>
</evidence>
<dbReference type="Gene3D" id="2.30.42.10">
    <property type="match status" value="1"/>
</dbReference>
<feature type="compositionally biased region" description="Polar residues" evidence="1">
    <location>
        <begin position="124"/>
        <end position="170"/>
    </location>
</feature>
<feature type="region of interest" description="Disordered" evidence="1">
    <location>
        <begin position="1154"/>
        <end position="1173"/>
    </location>
</feature>
<feature type="compositionally biased region" description="Low complexity" evidence="1">
    <location>
        <begin position="171"/>
        <end position="261"/>
    </location>
</feature>
<keyword evidence="2" id="KW-0812">Transmembrane</keyword>
<dbReference type="SUPFAM" id="SSF50156">
    <property type="entry name" value="PDZ domain-like"/>
    <property type="match status" value="1"/>
</dbReference>
<feature type="compositionally biased region" description="Basic and acidic residues" evidence="1">
    <location>
        <begin position="963"/>
        <end position="977"/>
    </location>
</feature>
<feature type="transmembrane region" description="Helical" evidence="2">
    <location>
        <begin position="674"/>
        <end position="691"/>
    </location>
</feature>
<feature type="compositionally biased region" description="Polar residues" evidence="1">
    <location>
        <begin position="69"/>
        <end position="96"/>
    </location>
</feature>
<feature type="region of interest" description="Disordered" evidence="1">
    <location>
        <begin position="1281"/>
        <end position="1360"/>
    </location>
</feature>
<evidence type="ECO:0000313" key="4">
    <source>
        <dbReference type="EMBL" id="CAE0648593.1"/>
    </source>
</evidence>
<feature type="transmembrane region" description="Helical" evidence="2">
    <location>
        <begin position="560"/>
        <end position="580"/>
    </location>
</feature>
<organism evidence="4">
    <name type="scientific">Lotharella globosa</name>
    <dbReference type="NCBI Taxonomy" id="91324"/>
    <lineage>
        <taxon>Eukaryota</taxon>
        <taxon>Sar</taxon>
        <taxon>Rhizaria</taxon>
        <taxon>Cercozoa</taxon>
        <taxon>Chlorarachniophyceae</taxon>
        <taxon>Lotharella</taxon>
    </lineage>
</organism>
<evidence type="ECO:0000256" key="2">
    <source>
        <dbReference type="SAM" id="Phobius"/>
    </source>
</evidence>
<name>A0A7S4DGZ7_9EUKA</name>
<feature type="compositionally biased region" description="Basic and acidic residues" evidence="1">
    <location>
        <begin position="922"/>
        <end position="937"/>
    </location>
</feature>
<dbReference type="InterPro" id="IPR036034">
    <property type="entry name" value="PDZ_sf"/>
</dbReference>
<dbReference type="InterPro" id="IPR001478">
    <property type="entry name" value="PDZ"/>
</dbReference>
<feature type="region of interest" description="Disordered" evidence="1">
    <location>
        <begin position="1"/>
        <end position="428"/>
    </location>
</feature>
<feature type="compositionally biased region" description="Basic residues" evidence="1">
    <location>
        <begin position="1281"/>
        <end position="1302"/>
    </location>
</feature>
<sequence>METLTPTLGPTSSPETALETFTPTLGPTSSPETALETFTPSVNPTAGPTAGPSGAPTGAPISVAPIGSLETTEPTGATATDSPATLAPSSLPTGSPVTEGPSLAPSMAPSSASMGPSSAPVTVEPSQCPLTEAPQTETPTVCPSTRTPVTATPSVSPITDAPTTLSPGTQAPSNSPVTSSPSTTAPTTEAPATAAPVTATPSTSSPITKTPTTSTPTTEAPSTSAPSTLTPTTGSPVTNAPSTLAPSSSPTTRSPETVSPTASPRTQTPTVNDETFSPTRSPFTVNPTPCPSTEAPTTNAPTTLSPTQTPTSSPTTANPSTITPTGAPSTCSPVTSQPTQGPVTQMPTVNGESFSPTVSPTTLNPTLSPVTSSPTTVNPTVNPTSVAPTRSPATGRPTTLTPTTLSPTVRPTGMPTWRTDSPATRAPTTKAPTLLQNSVYVYLEFEELAYQDLSTEEQQEFMSSIKTAIAVSQGVGLDAVQMSVFSGSTIVEGTVILPTAARASAFAADFANNPSSILGQDIQNRYGSFTVLSCSNSVNGCDEVNSTVDDPQVDFSNTTVIFGFSVLGAFVLGVPLMWLCDAQASPQDAAEVSEQFWKELADVHRTMVAGERSWGIWKEVSRWSFLEENTWISVFGRHRGDFLNSTKRWTILFTMLFAGFGIAAVLSQVLAMDVVVALIVAVIAGPIPFVLRKCFERPPPPEHVVVVNPETAGCCGVWMALLLRGVGTSPLRIGATGTKTVTEMVSPRKPVDLPGSKPLMDENGSENSKDGEDGPAPGDKAAESREEEERVVDEREAISGEQGAPVGRLERAASLEAAVALPGPFIDPMQKPQQQQPHRRSLTGLPPLHNLAGSSQAVRAALSKRARLGRPMSDDVNYIQWAASQPSFESYIPSVASIAQLDSAGEVPEEVPSGLPAKHERRSLSEDYDYKSDDRSRNGGVGDSGPDDHDDHDQGSSPPAGSKYEEHKELQGERNDPEETGGVAGDHRFMEQWMLRQQHIEAKHHPNLSEEYKFETPLPNHHLRQRQMNSGNYEIDMTGRKQKQFADPTKARQAPPPPHMPNKQAVACCRFAVYCTPSFNTDWTVLDVVMCALCVCVMLVCLVVVALVKVNLLLLLLFMAFDFGLRLLFQSGFNFVTLSPLCAGCGTKKNKKIPNNKGGIGDESASRDPHRNNNVATRDAKAAKGDPNNNHDNEESVIITFQKARDLGFRMLSCEVIRVLPGSQADDNGIAEGWKLLAVNGENVKDDKRATKLLQKCQRKRSFTARFQPVQREEYDHYRNRRIRSRSRRGNRNIAHRRRRNQSMHDFGEMKQDYKNSTGEDGHDGDLDDYEVEMVEMQAPPRRRYHHRDSSDDADVDETDSDDVDIEDISVHMQSYHQPHYADRPVGDRQGRSVRFSLPDIEVKDDGTIERFRVVHPGQSSGEYSYYDDDEDEDEIMEAPQHHQ</sequence>
<feature type="transmembrane region" description="Helical" evidence="2">
    <location>
        <begin position="649"/>
        <end position="668"/>
    </location>
</feature>
<feature type="region of interest" description="Disordered" evidence="1">
    <location>
        <begin position="1416"/>
        <end position="1444"/>
    </location>
</feature>
<feature type="transmembrane region" description="Helical" evidence="2">
    <location>
        <begin position="1085"/>
        <end position="1106"/>
    </location>
</feature>
<accession>A0A7S4DGZ7</accession>
<feature type="compositionally biased region" description="Acidic residues" evidence="1">
    <location>
        <begin position="1426"/>
        <end position="1437"/>
    </location>
</feature>
<dbReference type="PROSITE" id="PS50106">
    <property type="entry name" value="PDZ"/>
    <property type="match status" value="1"/>
</dbReference>
<feature type="domain" description="PDZ" evidence="3">
    <location>
        <begin position="1196"/>
        <end position="1246"/>
    </location>
</feature>
<feature type="compositionally biased region" description="Low complexity" evidence="1">
    <location>
        <begin position="44"/>
        <end position="60"/>
    </location>
</feature>
<keyword evidence="2" id="KW-1133">Transmembrane helix</keyword>
<feature type="transmembrane region" description="Helical" evidence="2">
    <location>
        <begin position="1112"/>
        <end position="1129"/>
    </location>
</feature>
<feature type="compositionally biased region" description="Low complexity" evidence="1">
    <location>
        <begin position="355"/>
        <end position="412"/>
    </location>
</feature>
<feature type="compositionally biased region" description="Basic and acidic residues" evidence="1">
    <location>
        <begin position="780"/>
        <end position="798"/>
    </location>
</feature>